<feature type="region of interest" description="Disordered" evidence="1">
    <location>
        <begin position="159"/>
        <end position="178"/>
    </location>
</feature>
<organism evidence="2 3">
    <name type="scientific">Paenibacillus algicola</name>
    <dbReference type="NCBI Taxonomy" id="2565926"/>
    <lineage>
        <taxon>Bacteria</taxon>
        <taxon>Bacillati</taxon>
        <taxon>Bacillota</taxon>
        <taxon>Bacilli</taxon>
        <taxon>Bacillales</taxon>
        <taxon>Paenibacillaceae</taxon>
        <taxon>Paenibacillus</taxon>
    </lineage>
</organism>
<proteinExistence type="predicted"/>
<dbReference type="Proteomes" id="UP000300879">
    <property type="component" value="Chromosome"/>
</dbReference>
<evidence type="ECO:0000313" key="3">
    <source>
        <dbReference type="Proteomes" id="UP000300879"/>
    </source>
</evidence>
<dbReference type="OrthoDB" id="2622779at2"/>
<keyword evidence="3" id="KW-1185">Reference proteome</keyword>
<evidence type="ECO:0000313" key="2">
    <source>
        <dbReference type="EMBL" id="QCT01869.1"/>
    </source>
</evidence>
<name>A0A4P8XNH9_9BACL</name>
<accession>A0A4P8XNH9</accession>
<gene>
    <name evidence="2" type="ORF">E6C60_1151</name>
</gene>
<reference evidence="2 3" key="1">
    <citation type="submission" date="2019-05" db="EMBL/GenBank/DDBJ databases">
        <authorList>
            <person name="Chen C."/>
        </authorList>
    </citation>
    <scope>NUCLEOTIDE SEQUENCE [LARGE SCALE GENOMIC DNA]</scope>
    <source>
        <strain evidence="2 3">HB172198</strain>
    </source>
</reference>
<dbReference type="AlphaFoldDB" id="A0A4P8XNH9"/>
<dbReference type="KEGG" id="palo:E6C60_1151"/>
<dbReference type="EMBL" id="CP040396">
    <property type="protein sequence ID" value="QCT01869.1"/>
    <property type="molecule type" value="Genomic_DNA"/>
</dbReference>
<protein>
    <submittedName>
        <fullName evidence="2">Uncharacterized protein</fullName>
    </submittedName>
</protein>
<evidence type="ECO:0000256" key="1">
    <source>
        <dbReference type="SAM" id="MobiDB-lite"/>
    </source>
</evidence>
<dbReference type="RefSeq" id="WP_138224922.1">
    <property type="nucleotide sequence ID" value="NZ_CP040396.1"/>
</dbReference>
<sequence length="178" mass="19731">MDREPALCHQIGMLTGALSGLQHSGLGDSGEKKGLMQQIEQLHGRLQELQLEEWAAGSSESMGTRQELVQCRVELSRCMELLTQQQDQAAEQYRRVLGDGKPAFEQLSHEEQMRESPEAAALRQQYQELKQVGRQVQRLNEGLMDAGYRLDRAYEATSSSGAAEVVDAGGDVEIPPFS</sequence>